<feature type="transmembrane region" description="Helical" evidence="10">
    <location>
        <begin position="231"/>
        <end position="252"/>
    </location>
</feature>
<keyword evidence="8 9" id="KW-0807">Transducer</keyword>
<dbReference type="GO" id="GO:0001594">
    <property type="term" value="F:trace-amine receptor activity"/>
    <property type="evidence" value="ECO:0007669"/>
    <property type="project" value="TreeGrafter"/>
</dbReference>
<keyword evidence="7 9" id="KW-0675">Receptor</keyword>
<evidence type="ECO:0000313" key="13">
    <source>
        <dbReference type="Proteomes" id="UP000028760"/>
    </source>
</evidence>
<feature type="transmembrane region" description="Helical" evidence="10">
    <location>
        <begin position="99"/>
        <end position="117"/>
    </location>
</feature>
<keyword evidence="2" id="KW-1003">Cell membrane</keyword>
<feature type="transmembrane region" description="Helical" evidence="10">
    <location>
        <begin position="20"/>
        <end position="37"/>
    </location>
</feature>
<keyword evidence="3 9" id="KW-0812">Transmembrane</keyword>
<sequence length="279" mass="31535">NLLVIIAVSHFRQLHTPTNILLLSLAVSDFLVGLLLMPGKLFRKNTCWMLGDVLCSLYIYVIALIISVSIGNIVLISIDRYVAICEPLQYPTRMTLTRVKCCVGLCWLCGAFYRLLFLKDEMIQPGRNKSCVGECAFVTNSIAGLFDLILNFIAPVTVIVVLYTRVFVVAVSQARAVRSRVTAVTLQLSVNVVTKKSELKAARTLGVLIVVYLFCFCPYYCYALIERNITNTFLIFLFYFNSCLNPLLYALFYPWFRKAIRHIVTLQILQQGSSETNIL</sequence>
<comment type="subcellular location">
    <subcellularLocation>
        <location evidence="1">Cell membrane</location>
        <topology evidence="1">Multi-pass membrane protein</topology>
    </subcellularLocation>
</comment>
<dbReference type="Pfam" id="PF00001">
    <property type="entry name" value="7tm_1"/>
    <property type="match status" value="1"/>
</dbReference>
<evidence type="ECO:0000256" key="7">
    <source>
        <dbReference type="ARBA" id="ARBA00023170"/>
    </source>
</evidence>
<name>A0A096M848_POEFO</name>
<dbReference type="SUPFAM" id="SSF81321">
    <property type="entry name" value="Family A G protein-coupled receptor-like"/>
    <property type="match status" value="1"/>
</dbReference>
<feature type="transmembrane region" description="Helical" evidence="10">
    <location>
        <begin position="148"/>
        <end position="171"/>
    </location>
</feature>
<evidence type="ECO:0000256" key="10">
    <source>
        <dbReference type="SAM" id="Phobius"/>
    </source>
</evidence>
<feature type="transmembrane region" description="Helical" evidence="10">
    <location>
        <begin position="205"/>
        <end position="225"/>
    </location>
</feature>
<organism evidence="12 13">
    <name type="scientific">Poecilia formosa</name>
    <name type="common">Amazon molly</name>
    <name type="synonym">Limia formosa</name>
    <dbReference type="NCBI Taxonomy" id="48698"/>
    <lineage>
        <taxon>Eukaryota</taxon>
        <taxon>Metazoa</taxon>
        <taxon>Chordata</taxon>
        <taxon>Craniata</taxon>
        <taxon>Vertebrata</taxon>
        <taxon>Euteleostomi</taxon>
        <taxon>Actinopterygii</taxon>
        <taxon>Neopterygii</taxon>
        <taxon>Teleostei</taxon>
        <taxon>Neoteleostei</taxon>
        <taxon>Acanthomorphata</taxon>
        <taxon>Ovalentaria</taxon>
        <taxon>Atherinomorphae</taxon>
        <taxon>Cyprinodontiformes</taxon>
        <taxon>Poeciliidae</taxon>
        <taxon>Poeciliinae</taxon>
        <taxon>Poecilia</taxon>
    </lineage>
</organism>
<evidence type="ECO:0000256" key="1">
    <source>
        <dbReference type="ARBA" id="ARBA00004651"/>
    </source>
</evidence>
<evidence type="ECO:0000256" key="9">
    <source>
        <dbReference type="RuleBase" id="RU000688"/>
    </source>
</evidence>
<keyword evidence="13" id="KW-1185">Reference proteome</keyword>
<comment type="similarity">
    <text evidence="9">Belongs to the G-protein coupled receptor 1 family.</text>
</comment>
<dbReference type="PANTHER" id="PTHR24249:SF381">
    <property type="entry name" value="TRACE AMINE ASSOCIATED RECEPTOR 19P-RELATED"/>
    <property type="match status" value="1"/>
</dbReference>
<dbReference type="OMA" id="IYLACFC"/>
<dbReference type="Proteomes" id="UP000028760">
    <property type="component" value="Unassembled WGS sequence"/>
</dbReference>
<dbReference type="GeneTree" id="ENSGT01050000244823"/>
<dbReference type="InterPro" id="IPR017452">
    <property type="entry name" value="GPCR_Rhodpsn_7TM"/>
</dbReference>
<keyword evidence="6 10" id="KW-0472">Membrane</keyword>
<dbReference type="InterPro" id="IPR050569">
    <property type="entry name" value="TAAR"/>
</dbReference>
<reference evidence="12" key="2">
    <citation type="submission" date="2025-08" db="UniProtKB">
        <authorList>
            <consortium name="Ensembl"/>
        </authorList>
    </citation>
    <scope>IDENTIFICATION</scope>
</reference>
<dbReference type="AlphaFoldDB" id="A0A096M848"/>
<accession>A0A096M848</accession>
<evidence type="ECO:0000256" key="5">
    <source>
        <dbReference type="ARBA" id="ARBA00023040"/>
    </source>
</evidence>
<dbReference type="Ensembl" id="ENSPFOT00000027949.1">
    <property type="protein sequence ID" value="ENSPFOP00000027589.1"/>
    <property type="gene ID" value="ENSPFOG00000024560.1"/>
</dbReference>
<dbReference type="STRING" id="48698.ENSPFOP00000027589"/>
<dbReference type="EMBL" id="AYCK01022880">
    <property type="status" value="NOT_ANNOTATED_CDS"/>
    <property type="molecule type" value="Genomic_DNA"/>
</dbReference>
<evidence type="ECO:0000256" key="8">
    <source>
        <dbReference type="ARBA" id="ARBA00023224"/>
    </source>
</evidence>
<dbReference type="eggNOG" id="KOG3656">
    <property type="taxonomic scope" value="Eukaryota"/>
</dbReference>
<keyword evidence="4 10" id="KW-1133">Transmembrane helix</keyword>
<evidence type="ECO:0000256" key="3">
    <source>
        <dbReference type="ARBA" id="ARBA00022692"/>
    </source>
</evidence>
<evidence type="ECO:0000256" key="4">
    <source>
        <dbReference type="ARBA" id="ARBA00022989"/>
    </source>
</evidence>
<keyword evidence="5 9" id="KW-0297">G-protein coupled receptor</keyword>
<dbReference type="GO" id="GO:0005886">
    <property type="term" value="C:plasma membrane"/>
    <property type="evidence" value="ECO:0007669"/>
    <property type="project" value="UniProtKB-SubCell"/>
</dbReference>
<protein>
    <recommendedName>
        <fullName evidence="11">G-protein coupled receptors family 1 profile domain-containing protein</fullName>
    </recommendedName>
</protein>
<dbReference type="PRINTS" id="PR00237">
    <property type="entry name" value="GPCRRHODOPSN"/>
</dbReference>
<dbReference type="PROSITE" id="PS00237">
    <property type="entry name" value="G_PROTEIN_RECEP_F1_1"/>
    <property type="match status" value="1"/>
</dbReference>
<dbReference type="Gene3D" id="1.20.1070.10">
    <property type="entry name" value="Rhodopsin 7-helix transmembrane proteins"/>
    <property type="match status" value="1"/>
</dbReference>
<proteinExistence type="inferred from homology"/>
<dbReference type="InterPro" id="IPR000276">
    <property type="entry name" value="GPCR_Rhodpsn"/>
</dbReference>
<feature type="transmembrane region" description="Helical" evidence="10">
    <location>
        <begin position="57"/>
        <end position="78"/>
    </location>
</feature>
<reference evidence="12" key="3">
    <citation type="submission" date="2025-09" db="UniProtKB">
        <authorList>
            <consortium name="Ensembl"/>
        </authorList>
    </citation>
    <scope>IDENTIFICATION</scope>
</reference>
<evidence type="ECO:0000256" key="6">
    <source>
        <dbReference type="ARBA" id="ARBA00023136"/>
    </source>
</evidence>
<dbReference type="PANTHER" id="PTHR24249">
    <property type="entry name" value="HISTAMINE RECEPTOR-RELATED G-PROTEIN COUPLED RECEPTOR"/>
    <property type="match status" value="1"/>
</dbReference>
<dbReference type="PROSITE" id="PS50262">
    <property type="entry name" value="G_PROTEIN_RECEP_F1_2"/>
    <property type="match status" value="1"/>
</dbReference>
<evidence type="ECO:0000259" key="11">
    <source>
        <dbReference type="PROSITE" id="PS50262"/>
    </source>
</evidence>
<evidence type="ECO:0000313" key="12">
    <source>
        <dbReference type="Ensembl" id="ENSPFOP00000027589.1"/>
    </source>
</evidence>
<feature type="domain" description="G-protein coupled receptors family 1 profile" evidence="11">
    <location>
        <begin position="1"/>
        <end position="249"/>
    </location>
</feature>
<evidence type="ECO:0000256" key="2">
    <source>
        <dbReference type="ARBA" id="ARBA00022475"/>
    </source>
</evidence>
<dbReference type="SMART" id="SM01381">
    <property type="entry name" value="7TM_GPCR_Srsx"/>
    <property type="match status" value="1"/>
</dbReference>
<dbReference type="CDD" id="cd15055">
    <property type="entry name" value="7tmA_TAARs"/>
    <property type="match status" value="1"/>
</dbReference>
<reference evidence="13" key="1">
    <citation type="submission" date="2013-10" db="EMBL/GenBank/DDBJ databases">
        <authorList>
            <person name="Schartl M."/>
            <person name="Warren W."/>
        </authorList>
    </citation>
    <scope>NUCLEOTIDE SEQUENCE [LARGE SCALE GENOMIC DNA]</scope>
    <source>
        <strain evidence="13">female</strain>
    </source>
</reference>